<keyword evidence="9" id="KW-1185">Reference proteome</keyword>
<dbReference type="GO" id="GO:0008270">
    <property type="term" value="F:zinc ion binding"/>
    <property type="evidence" value="ECO:0007669"/>
    <property type="project" value="UniProtKB-KW"/>
</dbReference>
<dbReference type="PaxDb" id="2850-Phatr50130"/>
<evidence type="ECO:0000256" key="5">
    <source>
        <dbReference type="ARBA" id="ARBA00023242"/>
    </source>
</evidence>
<dbReference type="KEGG" id="pti:PHATRDRAFT_50130"/>
<dbReference type="GO" id="GO:0000398">
    <property type="term" value="P:mRNA splicing, via spliceosome"/>
    <property type="evidence" value="ECO:0007669"/>
    <property type="project" value="InterPro"/>
</dbReference>
<dbReference type="InterPro" id="IPR036236">
    <property type="entry name" value="Znf_C2H2_sf"/>
</dbReference>
<keyword evidence="5" id="KW-0539">Nucleus</keyword>
<organism evidence="8 9">
    <name type="scientific">Phaeodactylum tricornutum (strain CCAP 1055/1)</name>
    <dbReference type="NCBI Taxonomy" id="556484"/>
    <lineage>
        <taxon>Eukaryota</taxon>
        <taxon>Sar</taxon>
        <taxon>Stramenopiles</taxon>
        <taxon>Ochrophyta</taxon>
        <taxon>Bacillariophyta</taxon>
        <taxon>Bacillariophyceae</taxon>
        <taxon>Bacillariophycidae</taxon>
        <taxon>Naviculales</taxon>
        <taxon>Phaeodactylaceae</taxon>
        <taxon>Phaeodactylum</taxon>
    </lineage>
</organism>
<dbReference type="PANTHER" id="PTHR45986:SF1">
    <property type="entry name" value="ZINC FINGER MATRIN-TYPE PROTEIN 2"/>
    <property type="match status" value="1"/>
</dbReference>
<evidence type="ECO:0000256" key="2">
    <source>
        <dbReference type="ARBA" id="ARBA00022723"/>
    </source>
</evidence>
<dbReference type="InterPro" id="IPR003604">
    <property type="entry name" value="Matrin/U1-like-C_Znf_C2H2"/>
</dbReference>
<evidence type="ECO:0000259" key="7">
    <source>
        <dbReference type="PROSITE" id="PS50171"/>
    </source>
</evidence>
<feature type="compositionally biased region" description="Basic and acidic residues" evidence="6">
    <location>
        <begin position="16"/>
        <end position="33"/>
    </location>
</feature>
<evidence type="ECO:0000313" key="8">
    <source>
        <dbReference type="EMBL" id="EEC43504.1"/>
    </source>
</evidence>
<feature type="compositionally biased region" description="Gly residues" evidence="6">
    <location>
        <begin position="249"/>
        <end position="260"/>
    </location>
</feature>
<dbReference type="GO" id="GO:0005681">
    <property type="term" value="C:spliceosomal complex"/>
    <property type="evidence" value="ECO:0007669"/>
    <property type="project" value="InterPro"/>
</dbReference>
<dbReference type="GO" id="GO:0003676">
    <property type="term" value="F:nucleic acid binding"/>
    <property type="evidence" value="ECO:0007669"/>
    <property type="project" value="InterPro"/>
</dbReference>
<dbReference type="eggNOG" id="KOG4727">
    <property type="taxonomic scope" value="Eukaryota"/>
</dbReference>
<keyword evidence="2" id="KW-0479">Metal-binding</keyword>
<dbReference type="SMART" id="SM00451">
    <property type="entry name" value="ZnF_U1"/>
    <property type="match status" value="1"/>
</dbReference>
<keyword evidence="3" id="KW-0863">Zinc-finger</keyword>
<feature type="compositionally biased region" description="Basic and acidic residues" evidence="6">
    <location>
        <begin position="190"/>
        <end position="201"/>
    </location>
</feature>
<dbReference type="EMBL" id="CM000629">
    <property type="protein sequence ID" value="EEC43504.1"/>
    <property type="molecule type" value="Genomic_DNA"/>
</dbReference>
<dbReference type="Proteomes" id="UP000000759">
    <property type="component" value="Chromosome 27"/>
</dbReference>
<proteinExistence type="predicted"/>
<protein>
    <recommendedName>
        <fullName evidence="7">Matrin-type domain-containing protein</fullName>
    </recommendedName>
</protein>
<dbReference type="OrthoDB" id="30343at2759"/>
<accession>B7GD23</accession>
<dbReference type="InterPro" id="IPR013087">
    <property type="entry name" value="Znf_C2H2_type"/>
</dbReference>
<sequence>MASNLPYRQVANVSRRTWDAETYERKARARESQTAEAVHAPLPDTDAAPEFVPADAGRAGPEGSSHAFLQARRARVEHIDARIGTTELVAPDAAARSSVGGNAGSIRDGVTSTGVGWHCKVCDCFLKDSHTYLDHINGRKHQRNLGFSMRVERSTKDQLRDRLQALTKQKEAAAEPLLATDFDELVKQKDEQVQRRKEERQRKRQQRKQKLPQAPPEPEPEVGNGDEHNVENEEVEEEGIDPALAAMMGFGGFGGGNKTR</sequence>
<dbReference type="PROSITE" id="PS50171">
    <property type="entry name" value="ZF_MATRIN"/>
    <property type="match status" value="1"/>
</dbReference>
<evidence type="ECO:0000256" key="6">
    <source>
        <dbReference type="SAM" id="MobiDB-lite"/>
    </source>
</evidence>
<reference evidence="9" key="2">
    <citation type="submission" date="2008-08" db="EMBL/GenBank/DDBJ databases">
        <authorList>
            <consortium name="Diatom Consortium"/>
            <person name="Grigoriev I."/>
            <person name="Grimwood J."/>
            <person name="Kuo A."/>
            <person name="Otillar R.P."/>
            <person name="Salamov A."/>
            <person name="Detter J.C."/>
            <person name="Lindquist E."/>
            <person name="Shapiro H."/>
            <person name="Lucas S."/>
            <person name="Glavina del Rio T."/>
            <person name="Pitluck S."/>
            <person name="Rokhsar D."/>
            <person name="Bowler C."/>
        </authorList>
    </citation>
    <scope>GENOME REANNOTATION</scope>
    <source>
        <strain evidence="9">CCAP 1055/1</strain>
    </source>
</reference>
<evidence type="ECO:0000256" key="3">
    <source>
        <dbReference type="ARBA" id="ARBA00022771"/>
    </source>
</evidence>
<dbReference type="HOGENOM" id="CLU_067237_0_1_1"/>
<reference evidence="8 9" key="1">
    <citation type="journal article" date="2008" name="Nature">
        <title>The Phaeodactylum genome reveals the evolutionary history of diatom genomes.</title>
        <authorList>
            <person name="Bowler C."/>
            <person name="Allen A.E."/>
            <person name="Badger J.H."/>
            <person name="Grimwood J."/>
            <person name="Jabbari K."/>
            <person name="Kuo A."/>
            <person name="Maheswari U."/>
            <person name="Martens C."/>
            <person name="Maumus F."/>
            <person name="Otillar R.P."/>
            <person name="Rayko E."/>
            <person name="Salamov A."/>
            <person name="Vandepoele K."/>
            <person name="Beszteri B."/>
            <person name="Gruber A."/>
            <person name="Heijde M."/>
            <person name="Katinka M."/>
            <person name="Mock T."/>
            <person name="Valentin K."/>
            <person name="Verret F."/>
            <person name="Berges J.A."/>
            <person name="Brownlee C."/>
            <person name="Cadoret J.P."/>
            <person name="Chiovitti A."/>
            <person name="Choi C.J."/>
            <person name="Coesel S."/>
            <person name="De Martino A."/>
            <person name="Detter J.C."/>
            <person name="Durkin C."/>
            <person name="Falciatore A."/>
            <person name="Fournet J."/>
            <person name="Haruta M."/>
            <person name="Huysman M.J."/>
            <person name="Jenkins B.D."/>
            <person name="Jiroutova K."/>
            <person name="Jorgensen R.E."/>
            <person name="Joubert Y."/>
            <person name="Kaplan A."/>
            <person name="Kroger N."/>
            <person name="Kroth P.G."/>
            <person name="La Roche J."/>
            <person name="Lindquist E."/>
            <person name="Lommer M."/>
            <person name="Martin-Jezequel V."/>
            <person name="Lopez P.J."/>
            <person name="Lucas S."/>
            <person name="Mangogna M."/>
            <person name="McGinnis K."/>
            <person name="Medlin L.K."/>
            <person name="Montsant A."/>
            <person name="Oudot-Le Secq M.P."/>
            <person name="Napoli C."/>
            <person name="Obornik M."/>
            <person name="Parker M.S."/>
            <person name="Petit J.L."/>
            <person name="Porcel B.M."/>
            <person name="Poulsen N."/>
            <person name="Robison M."/>
            <person name="Rychlewski L."/>
            <person name="Rynearson T.A."/>
            <person name="Schmutz J."/>
            <person name="Shapiro H."/>
            <person name="Siaut M."/>
            <person name="Stanley M."/>
            <person name="Sussman M.R."/>
            <person name="Taylor A.R."/>
            <person name="Vardi A."/>
            <person name="von Dassow P."/>
            <person name="Vyverman W."/>
            <person name="Willis A."/>
            <person name="Wyrwicz L.S."/>
            <person name="Rokhsar D.S."/>
            <person name="Weissenbach J."/>
            <person name="Armbrust E.V."/>
            <person name="Green B.R."/>
            <person name="Van de Peer Y."/>
            <person name="Grigoriev I.V."/>
        </authorList>
    </citation>
    <scope>NUCLEOTIDE SEQUENCE [LARGE SCALE GENOMIC DNA]</scope>
    <source>
        <strain evidence="8 9">CCAP 1055/1</strain>
    </source>
</reference>
<evidence type="ECO:0000256" key="4">
    <source>
        <dbReference type="ARBA" id="ARBA00022833"/>
    </source>
</evidence>
<feature type="region of interest" description="Disordered" evidence="6">
    <location>
        <begin position="190"/>
        <end position="260"/>
    </location>
</feature>
<dbReference type="GO" id="GO:0046540">
    <property type="term" value="C:U4/U6 x U5 tri-snRNP complex"/>
    <property type="evidence" value="ECO:0007669"/>
    <property type="project" value="TreeGrafter"/>
</dbReference>
<dbReference type="STRING" id="556484.B7GD23"/>
<dbReference type="GeneID" id="7198929"/>
<dbReference type="FunFam" id="3.30.160.60:FF:002461">
    <property type="entry name" value="Zinc finger matrin-type protein 2"/>
    <property type="match status" value="1"/>
</dbReference>
<dbReference type="InParanoid" id="B7GD23"/>
<dbReference type="PANTHER" id="PTHR45986">
    <property type="entry name" value="ZINC FINGER MATRIN-TYPE PROTEIN 2"/>
    <property type="match status" value="1"/>
</dbReference>
<feature type="domain" description="Matrin-type" evidence="7">
    <location>
        <begin position="117"/>
        <end position="147"/>
    </location>
</feature>
<dbReference type="SUPFAM" id="SSF57667">
    <property type="entry name" value="beta-beta-alpha zinc fingers"/>
    <property type="match status" value="1"/>
</dbReference>
<dbReference type="AlphaFoldDB" id="B7GD23"/>
<gene>
    <name evidence="8" type="ORF">PHATRDRAFT_50130</name>
</gene>
<dbReference type="RefSeq" id="XP_002185057.1">
    <property type="nucleotide sequence ID" value="XM_002185021.1"/>
</dbReference>
<evidence type="ECO:0000256" key="1">
    <source>
        <dbReference type="ARBA" id="ARBA00004123"/>
    </source>
</evidence>
<dbReference type="InterPro" id="IPR000690">
    <property type="entry name" value="Matrin/U1-C_Znf_C2H2"/>
</dbReference>
<evidence type="ECO:0000313" key="9">
    <source>
        <dbReference type="Proteomes" id="UP000000759"/>
    </source>
</evidence>
<dbReference type="OMA" id="VCDCFLK"/>
<dbReference type="Pfam" id="PF12874">
    <property type="entry name" value="zf-met"/>
    <property type="match status" value="1"/>
</dbReference>
<feature type="region of interest" description="Disordered" evidence="6">
    <location>
        <begin position="16"/>
        <end position="46"/>
    </location>
</feature>
<comment type="subcellular location">
    <subcellularLocation>
        <location evidence="1">Nucleus</location>
    </subcellularLocation>
</comment>
<dbReference type="InterPro" id="IPR040107">
    <property type="entry name" value="Snu23"/>
</dbReference>
<keyword evidence="4" id="KW-0862">Zinc</keyword>
<name>B7GD23_PHATC</name>
<dbReference type="Gene3D" id="3.30.160.60">
    <property type="entry name" value="Classic Zinc Finger"/>
    <property type="match status" value="1"/>
</dbReference>